<dbReference type="InterPro" id="IPR007920">
    <property type="entry name" value="UPF0223"/>
</dbReference>
<dbReference type="Pfam" id="PF05256">
    <property type="entry name" value="UPF0223"/>
    <property type="match status" value="1"/>
</dbReference>
<gene>
    <name evidence="1" type="ORF">GCM10008967_31080</name>
</gene>
<name>A0ABP3G7X5_9BACI</name>
<dbReference type="EMBL" id="BAAADJ010000055">
    <property type="protein sequence ID" value="GAA0338597.1"/>
    <property type="molecule type" value="Genomic_DNA"/>
</dbReference>
<reference evidence="2" key="1">
    <citation type="journal article" date="2019" name="Int. J. Syst. Evol. Microbiol.">
        <title>The Global Catalogue of Microorganisms (GCM) 10K type strain sequencing project: providing services to taxonomists for standard genome sequencing and annotation.</title>
        <authorList>
            <consortium name="The Broad Institute Genomics Platform"/>
            <consortium name="The Broad Institute Genome Sequencing Center for Infectious Disease"/>
            <person name="Wu L."/>
            <person name="Ma J."/>
        </authorList>
    </citation>
    <scope>NUCLEOTIDE SEQUENCE [LARGE SCALE GENOMIC DNA]</scope>
    <source>
        <strain evidence="2">JCM 9731</strain>
    </source>
</reference>
<comment type="caution">
    <text evidence="1">The sequence shown here is derived from an EMBL/GenBank/DDBJ whole genome shotgun (WGS) entry which is preliminary data.</text>
</comment>
<protein>
    <submittedName>
        <fullName evidence="1">UPF0223 family protein</fullName>
    </submittedName>
</protein>
<dbReference type="Gene3D" id="1.10.220.80">
    <property type="entry name" value="BH2638-like"/>
    <property type="match status" value="1"/>
</dbReference>
<evidence type="ECO:0000313" key="1">
    <source>
        <dbReference type="EMBL" id="GAA0338597.1"/>
    </source>
</evidence>
<dbReference type="NCBIfam" id="NF003353">
    <property type="entry name" value="PRK04387.1"/>
    <property type="match status" value="1"/>
</dbReference>
<dbReference type="RefSeq" id="WP_343800823.1">
    <property type="nucleotide sequence ID" value="NZ_BAAADJ010000055.1"/>
</dbReference>
<dbReference type="Proteomes" id="UP001500782">
    <property type="component" value="Unassembled WGS sequence"/>
</dbReference>
<dbReference type="PIRSF" id="PIRSF037260">
    <property type="entry name" value="UPF0223"/>
    <property type="match status" value="1"/>
</dbReference>
<organism evidence="1 2">
    <name type="scientific">Bacillus carboniphilus</name>
    <dbReference type="NCBI Taxonomy" id="86663"/>
    <lineage>
        <taxon>Bacteria</taxon>
        <taxon>Bacillati</taxon>
        <taxon>Bacillota</taxon>
        <taxon>Bacilli</taxon>
        <taxon>Bacillales</taxon>
        <taxon>Bacillaceae</taxon>
        <taxon>Bacillus</taxon>
    </lineage>
</organism>
<dbReference type="SUPFAM" id="SSF158504">
    <property type="entry name" value="BH2638-like"/>
    <property type="match status" value="1"/>
</dbReference>
<keyword evidence="2" id="KW-1185">Reference proteome</keyword>
<dbReference type="InterPro" id="IPR023324">
    <property type="entry name" value="BH2638-like_sf"/>
</dbReference>
<proteinExistence type="predicted"/>
<sequence>MEYNYPIDHDWSTQEIVDVIHFYEGIEKAYEKGIKREELMNLYRRFKEIVPGKADEKNWFRAFLDESGMDPYPVIRDMKQRNEGSVLKGY</sequence>
<evidence type="ECO:0000313" key="2">
    <source>
        <dbReference type="Proteomes" id="UP001500782"/>
    </source>
</evidence>
<accession>A0ABP3G7X5</accession>